<dbReference type="RefSeq" id="XP_005773082.1">
    <property type="nucleotide sequence ID" value="XM_005773025.1"/>
</dbReference>
<keyword evidence="1" id="KW-0732">Signal</keyword>
<dbReference type="SUPFAM" id="SSF103511">
    <property type="entry name" value="Chlorophyll a-b binding protein"/>
    <property type="match status" value="1"/>
</dbReference>
<feature type="signal peptide" evidence="1">
    <location>
        <begin position="1"/>
        <end position="20"/>
    </location>
</feature>
<proteinExistence type="predicted"/>
<protein>
    <recommendedName>
        <fullName evidence="4">RRM domain-containing protein</fullName>
    </recommendedName>
</protein>
<dbReference type="Proteomes" id="UP000013827">
    <property type="component" value="Unassembled WGS sequence"/>
</dbReference>
<keyword evidence="3" id="KW-1185">Reference proteome</keyword>
<dbReference type="Gene3D" id="1.10.3460.10">
    <property type="entry name" value="Chlorophyll a/b binding protein domain"/>
    <property type="match status" value="1"/>
</dbReference>
<dbReference type="AlphaFoldDB" id="A0A0D3JAW8"/>
<dbReference type="PaxDb" id="2903-EOD20653"/>
<sequence length="78" mass="8719">MSLARSLLLLLLSLPDPVFDDTYEYKGRSKVGFVTYAELLNARMAMMGFTILFLQELLFGKGVLQMYGLPYDSGAFLG</sequence>
<reference evidence="3" key="1">
    <citation type="journal article" date="2013" name="Nature">
        <title>Pan genome of the phytoplankton Emiliania underpins its global distribution.</title>
        <authorList>
            <person name="Read B.A."/>
            <person name="Kegel J."/>
            <person name="Klute M.J."/>
            <person name="Kuo A."/>
            <person name="Lefebvre S.C."/>
            <person name="Maumus F."/>
            <person name="Mayer C."/>
            <person name="Miller J."/>
            <person name="Monier A."/>
            <person name="Salamov A."/>
            <person name="Young J."/>
            <person name="Aguilar M."/>
            <person name="Claverie J.M."/>
            <person name="Frickenhaus S."/>
            <person name="Gonzalez K."/>
            <person name="Herman E.K."/>
            <person name="Lin Y.C."/>
            <person name="Napier J."/>
            <person name="Ogata H."/>
            <person name="Sarno A.F."/>
            <person name="Shmutz J."/>
            <person name="Schroeder D."/>
            <person name="de Vargas C."/>
            <person name="Verret F."/>
            <person name="von Dassow P."/>
            <person name="Valentin K."/>
            <person name="Van de Peer Y."/>
            <person name="Wheeler G."/>
            <person name="Dacks J.B."/>
            <person name="Delwiche C.F."/>
            <person name="Dyhrman S.T."/>
            <person name="Glockner G."/>
            <person name="John U."/>
            <person name="Richards T."/>
            <person name="Worden A.Z."/>
            <person name="Zhang X."/>
            <person name="Grigoriev I.V."/>
            <person name="Allen A.E."/>
            <person name="Bidle K."/>
            <person name="Borodovsky M."/>
            <person name="Bowler C."/>
            <person name="Brownlee C."/>
            <person name="Cock J.M."/>
            <person name="Elias M."/>
            <person name="Gladyshev V.N."/>
            <person name="Groth M."/>
            <person name="Guda C."/>
            <person name="Hadaegh A."/>
            <person name="Iglesias-Rodriguez M.D."/>
            <person name="Jenkins J."/>
            <person name="Jones B.M."/>
            <person name="Lawson T."/>
            <person name="Leese F."/>
            <person name="Lindquist E."/>
            <person name="Lobanov A."/>
            <person name="Lomsadze A."/>
            <person name="Malik S.B."/>
            <person name="Marsh M.E."/>
            <person name="Mackinder L."/>
            <person name="Mock T."/>
            <person name="Mueller-Roeber B."/>
            <person name="Pagarete A."/>
            <person name="Parker M."/>
            <person name="Probert I."/>
            <person name="Quesneville H."/>
            <person name="Raines C."/>
            <person name="Rensing S.A."/>
            <person name="Riano-Pachon D.M."/>
            <person name="Richier S."/>
            <person name="Rokitta S."/>
            <person name="Shiraiwa Y."/>
            <person name="Soanes D.M."/>
            <person name="van der Giezen M."/>
            <person name="Wahlund T.M."/>
            <person name="Williams B."/>
            <person name="Wilson W."/>
            <person name="Wolfe G."/>
            <person name="Wurch L.L."/>
        </authorList>
    </citation>
    <scope>NUCLEOTIDE SEQUENCE</scope>
</reference>
<name>A0A0D3JAW8_EMIH1</name>
<feature type="chain" id="PRO_5044291376" description="RRM domain-containing protein" evidence="1">
    <location>
        <begin position="21"/>
        <end position="78"/>
    </location>
</feature>
<evidence type="ECO:0008006" key="4">
    <source>
        <dbReference type="Google" id="ProtNLM"/>
    </source>
</evidence>
<reference evidence="2" key="2">
    <citation type="submission" date="2024-10" db="UniProtKB">
        <authorList>
            <consortium name="EnsemblProtists"/>
        </authorList>
    </citation>
    <scope>IDENTIFICATION</scope>
</reference>
<dbReference type="KEGG" id="ehx:EMIHUDRAFT_458558"/>
<organism evidence="2 3">
    <name type="scientific">Emiliania huxleyi (strain CCMP1516)</name>
    <dbReference type="NCBI Taxonomy" id="280463"/>
    <lineage>
        <taxon>Eukaryota</taxon>
        <taxon>Haptista</taxon>
        <taxon>Haptophyta</taxon>
        <taxon>Prymnesiophyceae</taxon>
        <taxon>Isochrysidales</taxon>
        <taxon>Noelaerhabdaceae</taxon>
        <taxon>Emiliania</taxon>
    </lineage>
</organism>
<evidence type="ECO:0000313" key="2">
    <source>
        <dbReference type="EnsemblProtists" id="EOD20653"/>
    </source>
</evidence>
<dbReference type="EnsemblProtists" id="EOD20653">
    <property type="protein sequence ID" value="EOD20653"/>
    <property type="gene ID" value="EMIHUDRAFT_458558"/>
</dbReference>
<evidence type="ECO:0000313" key="3">
    <source>
        <dbReference type="Proteomes" id="UP000013827"/>
    </source>
</evidence>
<accession>A0A0D3JAW8</accession>
<dbReference type="GeneID" id="17266198"/>
<dbReference type="HOGENOM" id="CLU_2627128_0_0_1"/>
<evidence type="ECO:0000256" key="1">
    <source>
        <dbReference type="SAM" id="SignalP"/>
    </source>
</evidence>